<keyword evidence="1" id="KW-1133">Transmembrane helix</keyword>
<keyword evidence="1" id="KW-0472">Membrane</keyword>
<sequence>MKSKISLMVLMGISKVSNSETASLMFLLEDSSLARRLASLFCFIGLFTGFGSQFLDYVIGSFCRQGSGFLVWHKGLLLICLKM</sequence>
<evidence type="ECO:0000313" key="2">
    <source>
        <dbReference type="EMBL" id="JAP23450.1"/>
    </source>
</evidence>
<proteinExistence type="predicted"/>
<reference evidence="2" key="1">
    <citation type="submission" date="2015-12" db="EMBL/GenBank/DDBJ databases">
        <title>Gene expression during late stages of embryo sac development: a critical building block for successful pollen-pistil interactions.</title>
        <authorList>
            <person name="Liu Y."/>
            <person name="Joly V."/>
            <person name="Sabar M."/>
            <person name="Matton D.P."/>
        </authorList>
    </citation>
    <scope>NUCLEOTIDE SEQUENCE</scope>
</reference>
<feature type="transmembrane region" description="Helical" evidence="1">
    <location>
        <begin position="37"/>
        <end position="59"/>
    </location>
</feature>
<protein>
    <submittedName>
        <fullName evidence="2">Putative ovule protein</fullName>
    </submittedName>
</protein>
<name>A0A0V0HTQ3_SOLCH</name>
<keyword evidence="1" id="KW-0812">Transmembrane</keyword>
<evidence type="ECO:0000256" key="1">
    <source>
        <dbReference type="SAM" id="Phobius"/>
    </source>
</evidence>
<organism evidence="2">
    <name type="scientific">Solanum chacoense</name>
    <name type="common">Chaco potato</name>
    <dbReference type="NCBI Taxonomy" id="4108"/>
    <lineage>
        <taxon>Eukaryota</taxon>
        <taxon>Viridiplantae</taxon>
        <taxon>Streptophyta</taxon>
        <taxon>Embryophyta</taxon>
        <taxon>Tracheophyta</taxon>
        <taxon>Spermatophyta</taxon>
        <taxon>Magnoliopsida</taxon>
        <taxon>eudicotyledons</taxon>
        <taxon>Gunneridae</taxon>
        <taxon>Pentapetalae</taxon>
        <taxon>asterids</taxon>
        <taxon>lamiids</taxon>
        <taxon>Solanales</taxon>
        <taxon>Solanaceae</taxon>
        <taxon>Solanoideae</taxon>
        <taxon>Solaneae</taxon>
        <taxon>Solanum</taxon>
    </lineage>
</organism>
<dbReference type="EMBL" id="GEDG01015456">
    <property type="protein sequence ID" value="JAP23450.1"/>
    <property type="molecule type" value="Transcribed_RNA"/>
</dbReference>
<accession>A0A0V0HTQ3</accession>
<dbReference type="AlphaFoldDB" id="A0A0V0HTQ3"/>